<dbReference type="CDD" id="cd14014">
    <property type="entry name" value="STKc_PknB_like"/>
    <property type="match status" value="1"/>
</dbReference>
<feature type="compositionally biased region" description="Pro residues" evidence="8">
    <location>
        <begin position="289"/>
        <end position="304"/>
    </location>
</feature>
<dbReference type="InterPro" id="IPR000719">
    <property type="entry name" value="Prot_kinase_dom"/>
</dbReference>
<keyword evidence="12" id="KW-1185">Reference proteome</keyword>
<evidence type="ECO:0000256" key="8">
    <source>
        <dbReference type="SAM" id="MobiDB-lite"/>
    </source>
</evidence>
<evidence type="ECO:0000256" key="2">
    <source>
        <dbReference type="ARBA" id="ARBA00022527"/>
    </source>
</evidence>
<evidence type="ECO:0000256" key="3">
    <source>
        <dbReference type="ARBA" id="ARBA00022679"/>
    </source>
</evidence>
<keyword evidence="6 7" id="KW-0067">ATP-binding</keyword>
<feature type="transmembrane region" description="Helical" evidence="9">
    <location>
        <begin position="342"/>
        <end position="365"/>
    </location>
</feature>
<dbReference type="PROSITE" id="PS00108">
    <property type="entry name" value="PROTEIN_KINASE_ST"/>
    <property type="match status" value="1"/>
</dbReference>
<evidence type="ECO:0000259" key="10">
    <source>
        <dbReference type="PROSITE" id="PS50011"/>
    </source>
</evidence>
<dbReference type="Gene3D" id="1.10.510.10">
    <property type="entry name" value="Transferase(Phosphotransferase) domain 1"/>
    <property type="match status" value="1"/>
</dbReference>
<feature type="region of interest" description="Disordered" evidence="8">
    <location>
        <begin position="278"/>
        <end position="336"/>
    </location>
</feature>
<keyword evidence="4 7" id="KW-0547">Nucleotide-binding</keyword>
<dbReference type="RefSeq" id="WP_217644761.1">
    <property type="nucleotide sequence ID" value="NZ_FPBA01000012.1"/>
</dbReference>
<dbReference type="EMBL" id="FPBA01000012">
    <property type="protein sequence ID" value="SFT82895.1"/>
    <property type="molecule type" value="Genomic_DNA"/>
</dbReference>
<keyword evidence="2 11" id="KW-0723">Serine/threonine-protein kinase</keyword>
<dbReference type="GO" id="GO:0004674">
    <property type="term" value="F:protein serine/threonine kinase activity"/>
    <property type="evidence" value="ECO:0007669"/>
    <property type="project" value="UniProtKB-KW"/>
</dbReference>
<feature type="domain" description="Protein kinase" evidence="10">
    <location>
        <begin position="9"/>
        <end position="281"/>
    </location>
</feature>
<proteinExistence type="predicted"/>
<dbReference type="PANTHER" id="PTHR43289">
    <property type="entry name" value="MITOGEN-ACTIVATED PROTEIN KINASE KINASE KINASE 20-RELATED"/>
    <property type="match status" value="1"/>
</dbReference>
<dbReference type="GO" id="GO:0005524">
    <property type="term" value="F:ATP binding"/>
    <property type="evidence" value="ECO:0007669"/>
    <property type="project" value="UniProtKB-UniRule"/>
</dbReference>
<keyword evidence="9" id="KW-0472">Membrane</keyword>
<dbReference type="PROSITE" id="PS00107">
    <property type="entry name" value="PROTEIN_KINASE_ATP"/>
    <property type="match status" value="1"/>
</dbReference>
<evidence type="ECO:0000313" key="11">
    <source>
        <dbReference type="EMBL" id="SFT82895.1"/>
    </source>
</evidence>
<feature type="compositionally biased region" description="Low complexity" evidence="8">
    <location>
        <begin position="278"/>
        <end position="288"/>
    </location>
</feature>
<dbReference type="PROSITE" id="PS50011">
    <property type="entry name" value="PROTEIN_KINASE_DOM"/>
    <property type="match status" value="1"/>
</dbReference>
<dbReference type="SMART" id="SM00220">
    <property type="entry name" value="S_TKc"/>
    <property type="match status" value="1"/>
</dbReference>
<feature type="binding site" evidence="7">
    <location>
        <position position="38"/>
    </location>
    <ligand>
        <name>ATP</name>
        <dbReference type="ChEBI" id="CHEBI:30616"/>
    </ligand>
</feature>
<keyword evidence="9" id="KW-0812">Transmembrane</keyword>
<dbReference type="InterPro" id="IPR008271">
    <property type="entry name" value="Ser/Thr_kinase_AS"/>
</dbReference>
<dbReference type="EC" id="2.7.11.1" evidence="1"/>
<dbReference type="FunFam" id="1.10.510.10:FF:000021">
    <property type="entry name" value="Serine/threonine protein kinase"/>
    <property type="match status" value="1"/>
</dbReference>
<dbReference type="Gene3D" id="3.30.200.20">
    <property type="entry name" value="Phosphorylase Kinase, domain 1"/>
    <property type="match status" value="1"/>
</dbReference>
<dbReference type="SUPFAM" id="SSF56112">
    <property type="entry name" value="Protein kinase-like (PK-like)"/>
    <property type="match status" value="1"/>
</dbReference>
<organism evidence="11 12">
    <name type="scientific">Geodermatophilus amargosae</name>
    <dbReference type="NCBI Taxonomy" id="1296565"/>
    <lineage>
        <taxon>Bacteria</taxon>
        <taxon>Bacillati</taxon>
        <taxon>Actinomycetota</taxon>
        <taxon>Actinomycetes</taxon>
        <taxon>Geodermatophilales</taxon>
        <taxon>Geodermatophilaceae</taxon>
        <taxon>Geodermatophilus</taxon>
    </lineage>
</organism>
<evidence type="ECO:0000256" key="7">
    <source>
        <dbReference type="PROSITE-ProRule" id="PRU10141"/>
    </source>
</evidence>
<protein>
    <recommendedName>
        <fullName evidence="1">non-specific serine/threonine protein kinase</fullName>
        <ecNumber evidence="1">2.7.11.1</ecNumber>
    </recommendedName>
</protein>
<evidence type="ECO:0000256" key="9">
    <source>
        <dbReference type="SAM" id="Phobius"/>
    </source>
</evidence>
<dbReference type="InterPro" id="IPR017441">
    <property type="entry name" value="Protein_kinase_ATP_BS"/>
</dbReference>
<accession>A0A1I7B6X0</accession>
<evidence type="ECO:0000256" key="6">
    <source>
        <dbReference type="ARBA" id="ARBA00022840"/>
    </source>
</evidence>
<dbReference type="InterPro" id="IPR011009">
    <property type="entry name" value="Kinase-like_dom_sf"/>
</dbReference>
<dbReference type="Proteomes" id="UP000199546">
    <property type="component" value="Unassembled WGS sequence"/>
</dbReference>
<evidence type="ECO:0000256" key="5">
    <source>
        <dbReference type="ARBA" id="ARBA00022777"/>
    </source>
</evidence>
<feature type="compositionally biased region" description="Low complexity" evidence="8">
    <location>
        <begin position="325"/>
        <end position="335"/>
    </location>
</feature>
<dbReference type="AlphaFoldDB" id="A0A1I7B6X0"/>
<name>A0A1I7B6X0_9ACTN</name>
<evidence type="ECO:0000256" key="1">
    <source>
        <dbReference type="ARBA" id="ARBA00012513"/>
    </source>
</evidence>
<keyword evidence="3" id="KW-0808">Transferase</keyword>
<keyword evidence="5 11" id="KW-0418">Kinase</keyword>
<dbReference type="Pfam" id="PF00069">
    <property type="entry name" value="Pkinase"/>
    <property type="match status" value="1"/>
</dbReference>
<dbReference type="STRING" id="1296565.SAMN05660657_03357"/>
<dbReference type="PANTHER" id="PTHR43289:SF6">
    <property type="entry name" value="SERINE_THREONINE-PROTEIN KINASE NEKL-3"/>
    <property type="match status" value="1"/>
</dbReference>
<evidence type="ECO:0000256" key="4">
    <source>
        <dbReference type="ARBA" id="ARBA00022741"/>
    </source>
</evidence>
<gene>
    <name evidence="11" type="ORF">SAMN05660657_03357</name>
</gene>
<evidence type="ECO:0000313" key="12">
    <source>
        <dbReference type="Proteomes" id="UP000199546"/>
    </source>
</evidence>
<reference evidence="12" key="1">
    <citation type="submission" date="2016-10" db="EMBL/GenBank/DDBJ databases">
        <authorList>
            <person name="Varghese N."/>
            <person name="Submissions S."/>
        </authorList>
    </citation>
    <scope>NUCLEOTIDE SEQUENCE [LARGE SCALE GENOMIC DNA]</scope>
    <source>
        <strain evidence="12">DSM 46136</strain>
    </source>
</reference>
<keyword evidence="9" id="KW-1133">Transmembrane helix</keyword>
<sequence length="533" mass="55862">MESRQFGPYRIEELIGRGGMGEVHRAFDTEHQRTVALKVLAEDLAAERGYRERFRREAHAAARLSDPHVVPIHRYGEIDGRLFLDMRLVRGRDLAAVLSEEGPLTPARAVSVVGQVAHALDAAHAEGLVHRDVKPSNVLVCSAPGDPVDDDEFVYLVDFGIARSVMEDGGTTALTQAGSAVGSFDYMAPERFLEQPADARTDVYSLACVLFECLTGRRPFGTRDLAPLMWAHLNDTPPPVSSLRSGVPAALDEVVARGLAKDPASRWPSAGALAAAARRALTSSGTPARPDPAAPPSGPQPLPAPAGATRSPLVPPPPPGGTGPGSSPLPAGRPAGARRSRLPAVLLTTAALLAAALVAVVLLAGRGGQAAADPPSRPTESARHDDLLALVPADFDAADCRPAPSAGDGDVAAVDCGPSATEDGPRTARFFLYPDGRTAEAVFTDDIAALGLPRLENGARCPASQGYQDWTLEGAVKGQVACYVDEENTAVLVWTETEDAVEAIVTIRNGGTAGLAALRQWWDDPALSTFGEA</sequence>